<evidence type="ECO:0000259" key="13">
    <source>
        <dbReference type="PROSITE" id="PS51843"/>
    </source>
</evidence>
<keyword evidence="5 11" id="KW-0862">Zinc</keyword>
<dbReference type="PROSITE" id="PS00031">
    <property type="entry name" value="NUCLEAR_REC_DBD_1"/>
    <property type="match status" value="1"/>
</dbReference>
<keyword evidence="10 11" id="KW-0539">Nucleus</keyword>
<keyword evidence="6 11" id="KW-0805">Transcription regulation</keyword>
<dbReference type="SMART" id="SM00399">
    <property type="entry name" value="ZnF_C4"/>
    <property type="match status" value="1"/>
</dbReference>
<evidence type="ECO:0000256" key="6">
    <source>
        <dbReference type="ARBA" id="ARBA00023015"/>
    </source>
</evidence>
<dbReference type="GO" id="GO:0008270">
    <property type="term" value="F:zinc ion binding"/>
    <property type="evidence" value="ECO:0007669"/>
    <property type="project" value="UniProtKB-KW"/>
</dbReference>
<dbReference type="InterPro" id="IPR000536">
    <property type="entry name" value="Nucl_hrmn_rcpt_lig-bd"/>
</dbReference>
<evidence type="ECO:0000313" key="15">
    <source>
        <dbReference type="WBParaSite" id="Pan_g23156.t2"/>
    </source>
</evidence>
<dbReference type="InterPro" id="IPR013088">
    <property type="entry name" value="Znf_NHR/GATA"/>
</dbReference>
<dbReference type="SMART" id="SM00430">
    <property type="entry name" value="HOLI"/>
    <property type="match status" value="1"/>
</dbReference>
<comment type="similarity">
    <text evidence="2 11">Belongs to the nuclear hormone receptor family.</text>
</comment>
<evidence type="ECO:0000256" key="3">
    <source>
        <dbReference type="ARBA" id="ARBA00022723"/>
    </source>
</evidence>
<comment type="subcellular location">
    <subcellularLocation>
        <location evidence="1 11">Nucleus</location>
    </subcellularLocation>
</comment>
<dbReference type="PANTHER" id="PTHR47630:SF1">
    <property type="entry name" value="NUCLEAR HORMONE RECEPTOR FAMILY MEMBER NHR-4"/>
    <property type="match status" value="1"/>
</dbReference>
<dbReference type="InterPro" id="IPR052499">
    <property type="entry name" value="C.elegans_NHRs"/>
</dbReference>
<dbReference type="InterPro" id="IPR049636">
    <property type="entry name" value="HNF4-like_DBD"/>
</dbReference>
<keyword evidence="9 11" id="KW-0675">Receptor</keyword>
<keyword evidence="8 11" id="KW-0804">Transcription</keyword>
<dbReference type="GO" id="GO:0005634">
    <property type="term" value="C:nucleus"/>
    <property type="evidence" value="ECO:0007669"/>
    <property type="project" value="UniProtKB-SubCell"/>
</dbReference>
<dbReference type="SUPFAM" id="SSF57716">
    <property type="entry name" value="Glucocorticoid receptor-like (DNA-binding domain)"/>
    <property type="match status" value="1"/>
</dbReference>
<dbReference type="PROSITE" id="PS51843">
    <property type="entry name" value="NR_LBD"/>
    <property type="match status" value="1"/>
</dbReference>
<evidence type="ECO:0000256" key="1">
    <source>
        <dbReference type="ARBA" id="ARBA00004123"/>
    </source>
</evidence>
<organism evidence="14 15">
    <name type="scientific">Panagrellus redivivus</name>
    <name type="common">Microworm</name>
    <dbReference type="NCBI Taxonomy" id="6233"/>
    <lineage>
        <taxon>Eukaryota</taxon>
        <taxon>Metazoa</taxon>
        <taxon>Ecdysozoa</taxon>
        <taxon>Nematoda</taxon>
        <taxon>Chromadorea</taxon>
        <taxon>Rhabditida</taxon>
        <taxon>Tylenchina</taxon>
        <taxon>Panagrolaimomorpha</taxon>
        <taxon>Panagrolaimoidea</taxon>
        <taxon>Panagrolaimidae</taxon>
        <taxon>Panagrellus</taxon>
    </lineage>
</organism>
<dbReference type="PANTHER" id="PTHR47630">
    <property type="entry name" value="NUCLEAR HORMONE RECEPTOR FAMILY-RELATED-RELATED"/>
    <property type="match status" value="1"/>
</dbReference>
<dbReference type="CDD" id="cd06157">
    <property type="entry name" value="NR_LBD"/>
    <property type="match status" value="1"/>
</dbReference>
<dbReference type="SUPFAM" id="SSF48508">
    <property type="entry name" value="Nuclear receptor ligand-binding domain"/>
    <property type="match status" value="1"/>
</dbReference>
<evidence type="ECO:0000259" key="12">
    <source>
        <dbReference type="PROSITE" id="PS51030"/>
    </source>
</evidence>
<keyword evidence="4 11" id="KW-0863">Zinc-finger</keyword>
<dbReference type="AlphaFoldDB" id="A0A7E4VPU3"/>
<evidence type="ECO:0000256" key="4">
    <source>
        <dbReference type="ARBA" id="ARBA00022771"/>
    </source>
</evidence>
<proteinExistence type="inferred from homology"/>
<reference evidence="15" key="2">
    <citation type="submission" date="2020-10" db="UniProtKB">
        <authorList>
            <consortium name="WormBaseParasite"/>
        </authorList>
    </citation>
    <scope>IDENTIFICATION</scope>
</reference>
<dbReference type="FunFam" id="3.30.50.10:FF:000030">
    <property type="entry name" value="Nuclear Hormone Receptor family"/>
    <property type="match status" value="1"/>
</dbReference>
<dbReference type="WBParaSite" id="Pan_g23156.t2">
    <property type="protein sequence ID" value="Pan_g23156.t2"/>
    <property type="gene ID" value="Pan_g23156"/>
</dbReference>
<evidence type="ECO:0000256" key="11">
    <source>
        <dbReference type="RuleBase" id="RU004334"/>
    </source>
</evidence>
<dbReference type="Proteomes" id="UP000492821">
    <property type="component" value="Unassembled WGS sequence"/>
</dbReference>
<dbReference type="Gene3D" id="3.30.50.10">
    <property type="entry name" value="Erythroid Transcription Factor GATA-1, subunit A"/>
    <property type="match status" value="1"/>
</dbReference>
<evidence type="ECO:0000256" key="9">
    <source>
        <dbReference type="ARBA" id="ARBA00023170"/>
    </source>
</evidence>
<dbReference type="InterPro" id="IPR035500">
    <property type="entry name" value="NHR-like_dom_sf"/>
</dbReference>
<dbReference type="CDD" id="cd06960">
    <property type="entry name" value="NR_DBD_HNF4A"/>
    <property type="match status" value="1"/>
</dbReference>
<accession>A0A7E4VPU3</accession>
<evidence type="ECO:0000256" key="5">
    <source>
        <dbReference type="ARBA" id="ARBA00022833"/>
    </source>
</evidence>
<dbReference type="Pfam" id="PF00104">
    <property type="entry name" value="Hormone_recep"/>
    <property type="match status" value="1"/>
</dbReference>
<sequence>MDGLTDQKLICRVCGDIAAGNHYSQVVCNGCKGFFRRSVWNRRQYSCRFGGDCIVVKECRNVCRSCRLKKCFDVGMNPDAVQHERDRNFRSQSGGMDEPEGAGQMVRAKKLCRTIESQTESTHAIDSSVGSDNELPSLLPLDEPDDRTPFNLVMNEKRVWERDDDDPITIPNTSNRADITFQIAFLNPSSVSKRYPMNFKPAHILTPELLMNGWRRHFVYYIDWISTFEEFQQLSLHDKLILAKNRLVDHGWISHSFHTMLSGRAGICFANGGFHPHRTDPLWEERNLQIDAFYESQTKATVDHLIEPFASMKTDYAEFTLLKAINFFREVSEPGITPEGSLMLRQARNKYLKSLYRYLREHHSAGEIDTDNAVMERFTKLLSISSILTALKSMMDDRVVMNSCFSIMNFDRLIVDVHSGDMPESFPRPM</sequence>
<evidence type="ECO:0000313" key="14">
    <source>
        <dbReference type="Proteomes" id="UP000492821"/>
    </source>
</evidence>
<dbReference type="Pfam" id="PF00105">
    <property type="entry name" value="zf-C4"/>
    <property type="match status" value="1"/>
</dbReference>
<name>A0A7E4VPU3_PANRE</name>
<dbReference type="Gene3D" id="1.10.565.10">
    <property type="entry name" value="Retinoid X Receptor"/>
    <property type="match status" value="1"/>
</dbReference>
<keyword evidence="7 11" id="KW-0238">DNA-binding</keyword>
<evidence type="ECO:0000256" key="2">
    <source>
        <dbReference type="ARBA" id="ARBA00005993"/>
    </source>
</evidence>
<dbReference type="PRINTS" id="PR00047">
    <property type="entry name" value="STROIDFINGER"/>
</dbReference>
<evidence type="ECO:0000256" key="8">
    <source>
        <dbReference type="ARBA" id="ARBA00023163"/>
    </source>
</evidence>
<evidence type="ECO:0000256" key="10">
    <source>
        <dbReference type="ARBA" id="ARBA00023242"/>
    </source>
</evidence>
<feature type="domain" description="NR LBD" evidence="13">
    <location>
        <begin position="166"/>
        <end position="421"/>
    </location>
</feature>
<dbReference type="InterPro" id="IPR001628">
    <property type="entry name" value="Znf_hrmn_rcpt"/>
</dbReference>
<reference evidence="14" key="1">
    <citation type="journal article" date="2013" name="Genetics">
        <title>The draft genome and transcriptome of Panagrellus redivivus are shaped by the harsh demands of a free-living lifestyle.</title>
        <authorList>
            <person name="Srinivasan J."/>
            <person name="Dillman A.R."/>
            <person name="Macchietto M.G."/>
            <person name="Heikkinen L."/>
            <person name="Lakso M."/>
            <person name="Fracchia K.M."/>
            <person name="Antoshechkin I."/>
            <person name="Mortazavi A."/>
            <person name="Wong G."/>
            <person name="Sternberg P.W."/>
        </authorList>
    </citation>
    <scope>NUCLEOTIDE SEQUENCE [LARGE SCALE GENOMIC DNA]</scope>
    <source>
        <strain evidence="14">MT8872</strain>
    </source>
</reference>
<keyword evidence="3 11" id="KW-0479">Metal-binding</keyword>
<dbReference type="GO" id="GO:0003700">
    <property type="term" value="F:DNA-binding transcription factor activity"/>
    <property type="evidence" value="ECO:0007669"/>
    <property type="project" value="InterPro"/>
</dbReference>
<feature type="domain" description="Nuclear receptor" evidence="12">
    <location>
        <begin position="8"/>
        <end position="83"/>
    </location>
</feature>
<evidence type="ECO:0000256" key="7">
    <source>
        <dbReference type="ARBA" id="ARBA00023125"/>
    </source>
</evidence>
<protein>
    <submittedName>
        <fullName evidence="15">Nuclear receptor domain-containing protein</fullName>
    </submittedName>
</protein>
<keyword evidence="14" id="KW-1185">Reference proteome</keyword>
<dbReference type="GO" id="GO:0000978">
    <property type="term" value="F:RNA polymerase II cis-regulatory region sequence-specific DNA binding"/>
    <property type="evidence" value="ECO:0007669"/>
    <property type="project" value="InterPro"/>
</dbReference>
<dbReference type="PROSITE" id="PS51030">
    <property type="entry name" value="NUCLEAR_REC_DBD_2"/>
    <property type="match status" value="1"/>
</dbReference>